<evidence type="ECO:0000313" key="2">
    <source>
        <dbReference type="EMBL" id="KAJ1138861.1"/>
    </source>
</evidence>
<dbReference type="AlphaFoldDB" id="A0AAV7QE50"/>
<protein>
    <submittedName>
        <fullName evidence="2">Uncharacterized protein</fullName>
    </submittedName>
</protein>
<feature type="compositionally biased region" description="Basic and acidic residues" evidence="1">
    <location>
        <begin position="45"/>
        <end position="60"/>
    </location>
</feature>
<keyword evidence="3" id="KW-1185">Reference proteome</keyword>
<evidence type="ECO:0000256" key="1">
    <source>
        <dbReference type="SAM" id="MobiDB-lite"/>
    </source>
</evidence>
<sequence length="77" mass="8750">MRARVPERLAFKGYAFLARGYTSASACNGIGKEQTGVSRSSMRAQDPERPASKLSRRTEQEGAFYRKEMLSVQRKYE</sequence>
<dbReference type="EMBL" id="JANPWB010000010">
    <property type="protein sequence ID" value="KAJ1138861.1"/>
    <property type="molecule type" value="Genomic_DNA"/>
</dbReference>
<reference evidence="2" key="1">
    <citation type="journal article" date="2022" name="bioRxiv">
        <title>Sequencing and chromosome-scale assembly of the giantPleurodeles waltlgenome.</title>
        <authorList>
            <person name="Brown T."/>
            <person name="Elewa A."/>
            <person name="Iarovenko S."/>
            <person name="Subramanian E."/>
            <person name="Araus A.J."/>
            <person name="Petzold A."/>
            <person name="Susuki M."/>
            <person name="Suzuki K.-i.T."/>
            <person name="Hayashi T."/>
            <person name="Toyoda A."/>
            <person name="Oliveira C."/>
            <person name="Osipova E."/>
            <person name="Leigh N.D."/>
            <person name="Simon A."/>
            <person name="Yun M.H."/>
        </authorList>
    </citation>
    <scope>NUCLEOTIDE SEQUENCE</scope>
    <source>
        <strain evidence="2">20211129_DDA</strain>
        <tissue evidence="2">Liver</tissue>
    </source>
</reference>
<name>A0AAV7QE50_PLEWA</name>
<comment type="caution">
    <text evidence="2">The sequence shown here is derived from an EMBL/GenBank/DDBJ whole genome shotgun (WGS) entry which is preliminary data.</text>
</comment>
<organism evidence="2 3">
    <name type="scientific">Pleurodeles waltl</name>
    <name type="common">Iberian ribbed newt</name>
    <dbReference type="NCBI Taxonomy" id="8319"/>
    <lineage>
        <taxon>Eukaryota</taxon>
        <taxon>Metazoa</taxon>
        <taxon>Chordata</taxon>
        <taxon>Craniata</taxon>
        <taxon>Vertebrata</taxon>
        <taxon>Euteleostomi</taxon>
        <taxon>Amphibia</taxon>
        <taxon>Batrachia</taxon>
        <taxon>Caudata</taxon>
        <taxon>Salamandroidea</taxon>
        <taxon>Salamandridae</taxon>
        <taxon>Pleurodelinae</taxon>
        <taxon>Pleurodeles</taxon>
    </lineage>
</organism>
<gene>
    <name evidence="2" type="ORF">NDU88_005242</name>
</gene>
<proteinExistence type="predicted"/>
<accession>A0AAV7QE50</accession>
<evidence type="ECO:0000313" key="3">
    <source>
        <dbReference type="Proteomes" id="UP001066276"/>
    </source>
</evidence>
<feature type="region of interest" description="Disordered" evidence="1">
    <location>
        <begin position="28"/>
        <end position="60"/>
    </location>
</feature>
<dbReference type="Proteomes" id="UP001066276">
    <property type="component" value="Chromosome 6"/>
</dbReference>